<evidence type="ECO:0000313" key="3">
    <source>
        <dbReference type="EMBL" id="KAK7994553.1"/>
    </source>
</evidence>
<dbReference type="InterPro" id="IPR056884">
    <property type="entry name" value="NPHP3-like_N"/>
</dbReference>
<evidence type="ECO:0000256" key="1">
    <source>
        <dbReference type="ARBA" id="ARBA00022737"/>
    </source>
</evidence>
<dbReference type="Pfam" id="PF24883">
    <property type="entry name" value="NPHP3_N"/>
    <property type="match status" value="1"/>
</dbReference>
<gene>
    <name evidence="3" type="ORF">PG991_016141</name>
</gene>
<dbReference type="PANTHER" id="PTHR40619">
    <property type="entry name" value="FUNGAL STAND N-TERMINAL GOODBYE DOMAIN-CONTAINING PROTEIN"/>
    <property type="match status" value="1"/>
</dbReference>
<dbReference type="PANTHER" id="PTHR40619:SF3">
    <property type="entry name" value="FUNGAL STAND N-TERMINAL GOODBYE DOMAIN-CONTAINING PROTEIN"/>
    <property type="match status" value="1"/>
</dbReference>
<accession>A0ABR1R0Q2</accession>
<keyword evidence="4" id="KW-1185">Reference proteome</keyword>
<comment type="caution">
    <text evidence="3">The sequence shown here is derived from an EMBL/GenBank/DDBJ whole genome shotgun (WGS) entry which is preliminary data.</text>
</comment>
<evidence type="ECO:0000313" key="4">
    <source>
        <dbReference type="Proteomes" id="UP001396898"/>
    </source>
</evidence>
<name>A0ABR1R0Q2_9PEZI</name>
<protein>
    <recommendedName>
        <fullName evidence="2">Nephrocystin 3-like N-terminal domain-containing protein</fullName>
    </recommendedName>
</protein>
<sequence>MADSHHHASGSPDAETISKGIQMATQGLKLEPTNSQVTSYLRGLNGSGHRALDLSEASGLEVEIRKTHQSLKLTLDSDEENEKLDFDKLYEECRESQQELILVQKAYLKKSKDLGDIIVDLKEDEVHYENFQDVGKVVDAAYGLIDKELNAVKPQPQGRFQNLAASIRKGFHGFSRNAKNVEPFLEFIPDISGYGSVVVGALSIILKVAAADIRSITDSPTNRILKALSNDAALHEKMSALYAKIFGVLCLVTERVFASSKRWRRFKRAVARLGANEDELSTLRLEMLQKAKDVRHLVQNLGVIKMDRIEKKVGALLDLNLQERIERGNALVQLYSLLTASMEMNKHMSSKVFHLPRFLHKLTIPGQIMTQKKKRRLLAPAPPSLPEVNVDELLEAKGFLRTMIEDDCLELSNIRNSLGGGRDFQKMRKLPDHNRLQAFVTLDTSMVLMVNGEVGSRDDQLSPVSYVVAKLVTTLRTVQQQSPFIISVAFFCGQHQKDGYAGCRELMITLILQLIDQYRAFSAELLNECNRYLGENNLSGLCDLFEKLCYELPEGTMLYCILDGLSSFSFPDKRLQETQMVVGRLLALARGISEKPSACIKFLCATPAICPGVEAVFESWDVLDLDDRTTSSVRGSIDWEDGSLAASMMSQATLE</sequence>
<reference evidence="3 4" key="1">
    <citation type="submission" date="2023-01" db="EMBL/GenBank/DDBJ databases">
        <title>Analysis of 21 Apiospora genomes using comparative genomics revels a genus with tremendous synthesis potential of carbohydrate active enzymes and secondary metabolites.</title>
        <authorList>
            <person name="Sorensen T."/>
        </authorList>
    </citation>
    <scope>NUCLEOTIDE SEQUENCE [LARGE SCALE GENOMIC DNA]</scope>
    <source>
        <strain evidence="3 4">CBS 20057</strain>
    </source>
</reference>
<organism evidence="3 4">
    <name type="scientific">Apiospora marii</name>
    <dbReference type="NCBI Taxonomy" id="335849"/>
    <lineage>
        <taxon>Eukaryota</taxon>
        <taxon>Fungi</taxon>
        <taxon>Dikarya</taxon>
        <taxon>Ascomycota</taxon>
        <taxon>Pezizomycotina</taxon>
        <taxon>Sordariomycetes</taxon>
        <taxon>Xylariomycetidae</taxon>
        <taxon>Amphisphaeriales</taxon>
        <taxon>Apiosporaceae</taxon>
        <taxon>Apiospora</taxon>
    </lineage>
</organism>
<dbReference type="Proteomes" id="UP001396898">
    <property type="component" value="Unassembled WGS sequence"/>
</dbReference>
<keyword evidence="1" id="KW-0677">Repeat</keyword>
<evidence type="ECO:0000259" key="2">
    <source>
        <dbReference type="Pfam" id="PF24883"/>
    </source>
</evidence>
<proteinExistence type="predicted"/>
<feature type="domain" description="Nephrocystin 3-like N-terminal" evidence="2">
    <location>
        <begin position="466"/>
        <end position="568"/>
    </location>
</feature>
<dbReference type="EMBL" id="JAQQWI010000024">
    <property type="protein sequence ID" value="KAK7994553.1"/>
    <property type="molecule type" value="Genomic_DNA"/>
</dbReference>